<accession>A0AC35GTB4</accession>
<dbReference type="Proteomes" id="UP000887580">
    <property type="component" value="Unplaced"/>
</dbReference>
<evidence type="ECO:0000313" key="2">
    <source>
        <dbReference type="WBParaSite" id="PS1159_v2.g8614.t1"/>
    </source>
</evidence>
<proteinExistence type="predicted"/>
<dbReference type="WBParaSite" id="PS1159_v2.g8614.t1">
    <property type="protein sequence ID" value="PS1159_v2.g8614.t1"/>
    <property type="gene ID" value="PS1159_v2.g8614"/>
</dbReference>
<sequence>MAAAASSQQFHHHRSSSSTTIQLILHQIWKYILIIWDFIKKLFCCGFCRNSGRSNPQRLIAARGVKIVRLPDARRLGCDEKDVENLLGPDFSPFFKRKYLNGQKRNNETKISVESDSDGSEEGKHKKGFRRNIRGGT</sequence>
<organism evidence="1 2">
    <name type="scientific">Panagrolaimus sp. PS1159</name>
    <dbReference type="NCBI Taxonomy" id="55785"/>
    <lineage>
        <taxon>Eukaryota</taxon>
        <taxon>Metazoa</taxon>
        <taxon>Ecdysozoa</taxon>
        <taxon>Nematoda</taxon>
        <taxon>Chromadorea</taxon>
        <taxon>Rhabditida</taxon>
        <taxon>Tylenchina</taxon>
        <taxon>Panagrolaimomorpha</taxon>
        <taxon>Panagrolaimoidea</taxon>
        <taxon>Panagrolaimidae</taxon>
        <taxon>Panagrolaimus</taxon>
    </lineage>
</organism>
<name>A0AC35GTB4_9BILA</name>
<evidence type="ECO:0000313" key="1">
    <source>
        <dbReference type="Proteomes" id="UP000887580"/>
    </source>
</evidence>
<protein>
    <submittedName>
        <fullName evidence="2">Uncharacterized protein</fullName>
    </submittedName>
</protein>
<reference evidence="2" key="1">
    <citation type="submission" date="2022-11" db="UniProtKB">
        <authorList>
            <consortium name="WormBaseParasite"/>
        </authorList>
    </citation>
    <scope>IDENTIFICATION</scope>
</reference>